<accession>A0A1B8AF96</accession>
<feature type="domain" description="CorA-like transporter" evidence="2">
    <location>
        <begin position="13"/>
        <end position="267"/>
    </location>
</feature>
<evidence type="ECO:0000259" key="2">
    <source>
        <dbReference type="Pfam" id="PF26616"/>
    </source>
</evidence>
<organism evidence="3 4">
    <name type="scientific">Fusarium poae</name>
    <dbReference type="NCBI Taxonomy" id="36050"/>
    <lineage>
        <taxon>Eukaryota</taxon>
        <taxon>Fungi</taxon>
        <taxon>Dikarya</taxon>
        <taxon>Ascomycota</taxon>
        <taxon>Pezizomycotina</taxon>
        <taxon>Sordariomycetes</taxon>
        <taxon>Hypocreomycetidae</taxon>
        <taxon>Hypocreales</taxon>
        <taxon>Nectriaceae</taxon>
        <taxon>Fusarium</taxon>
    </lineage>
</organism>
<dbReference type="Proteomes" id="UP000091967">
    <property type="component" value="Unassembled WGS sequence"/>
</dbReference>
<name>A0A1B8AF96_FUSPO</name>
<dbReference type="InterPro" id="IPR058257">
    <property type="entry name" value="CorA-like_dom"/>
</dbReference>
<keyword evidence="1" id="KW-1133">Transmembrane helix</keyword>
<keyword evidence="4" id="KW-1185">Reference proteome</keyword>
<comment type="caution">
    <text evidence="3">The sequence shown here is derived from an EMBL/GenBank/DDBJ whole genome shotgun (WGS) entry which is preliminary data.</text>
</comment>
<dbReference type="Gene3D" id="1.20.58.340">
    <property type="entry name" value="Magnesium transport protein CorA, transmembrane region"/>
    <property type="match status" value="1"/>
</dbReference>
<evidence type="ECO:0000256" key="1">
    <source>
        <dbReference type="SAM" id="Phobius"/>
    </source>
</evidence>
<dbReference type="OMA" id="YATEREY"/>
<dbReference type="AlphaFoldDB" id="A0A1B8AF96"/>
<keyword evidence="1" id="KW-0812">Transmembrane</keyword>
<reference evidence="3 4" key="1">
    <citation type="submission" date="2016-06" db="EMBL/GenBank/DDBJ databases">
        <title>Living apart together: crosstalk between the core and supernumerary genomes in a fungal plant pathogen.</title>
        <authorList>
            <person name="Vanheule A."/>
            <person name="Audenaert K."/>
            <person name="Warris S."/>
            <person name="Van De Geest H."/>
            <person name="Schijlen E."/>
            <person name="Hofte M."/>
            <person name="De Saeger S."/>
            <person name="Haesaert G."/>
            <person name="Waalwijk C."/>
            <person name="Van Der Lee T."/>
        </authorList>
    </citation>
    <scope>NUCLEOTIDE SEQUENCE [LARGE SCALE GENOMIC DNA]</scope>
    <source>
        <strain evidence="3 4">2516</strain>
    </source>
</reference>
<proteinExistence type="predicted"/>
<dbReference type="STRING" id="36050.A0A1B8AF96"/>
<dbReference type="EMBL" id="LYXU01000004">
    <property type="protein sequence ID" value="OBS19141.1"/>
    <property type="molecule type" value="Genomic_DNA"/>
</dbReference>
<gene>
    <name evidence="3" type="ORF">FPOA_10864</name>
</gene>
<protein>
    <recommendedName>
        <fullName evidence="2">CorA-like transporter domain-containing protein</fullName>
    </recommendedName>
</protein>
<evidence type="ECO:0000313" key="3">
    <source>
        <dbReference type="EMBL" id="OBS19141.1"/>
    </source>
</evidence>
<evidence type="ECO:0000313" key="4">
    <source>
        <dbReference type="Proteomes" id="UP000091967"/>
    </source>
</evidence>
<feature type="transmembrane region" description="Helical" evidence="1">
    <location>
        <begin position="395"/>
        <end position="416"/>
    </location>
</feature>
<sequence>MSSDDARYDDNVRLRQVLKSQEDRLFLSRDSDLTIVEVVQLSKTKATAPQGFISSFAKSAQELQNLISVLDFENSDVLFILRQSCTWGRFMLTPQAFDEILNKIQFSYAFFDILQTYGFKLRDDEPRFGCWNIQYQPQLIDQDEPGFGRQTSKTSPKTRFDSEYILEFTYTLRYVEENGRRQGNPWSMRQCGVYQKRDPATKNSIWILLQPPRCLYDNIRSASTNDHNYNDTRALPLHDAIFWAMEANWRRYIKSLDTTLHEMQDKAFHSRVGPKVNDHFSVAFADYQDIQKFLTRIRTNLSALKNNFGVIKGYQDFINHSTIQNYFRNHLQAMEGLLADGEGTSQVLAHILSHRNNQALIQTSEHVRQLVESAKVEGQNIQNSLRSSQDDSKTIKMLSIIAVLYLPASLVASVFSTGLIQYGESDDRGSVHLSTSFWLLPVLTLALSFITFSITQIVLRLWH</sequence>
<dbReference type="Pfam" id="PF26616">
    <property type="entry name" value="CorA-like"/>
    <property type="match status" value="1"/>
</dbReference>
<feature type="transmembrane region" description="Helical" evidence="1">
    <location>
        <begin position="436"/>
        <end position="459"/>
    </location>
</feature>
<keyword evidence="1" id="KW-0472">Membrane</keyword>